<evidence type="ECO:0000313" key="1">
    <source>
        <dbReference type="Proteomes" id="UP000887565"/>
    </source>
</evidence>
<dbReference type="Proteomes" id="UP000887565">
    <property type="component" value="Unplaced"/>
</dbReference>
<organism evidence="1 2">
    <name type="scientific">Romanomermis culicivorax</name>
    <name type="common">Nematode worm</name>
    <dbReference type="NCBI Taxonomy" id="13658"/>
    <lineage>
        <taxon>Eukaryota</taxon>
        <taxon>Metazoa</taxon>
        <taxon>Ecdysozoa</taxon>
        <taxon>Nematoda</taxon>
        <taxon>Enoplea</taxon>
        <taxon>Dorylaimia</taxon>
        <taxon>Mermithida</taxon>
        <taxon>Mermithoidea</taxon>
        <taxon>Mermithidae</taxon>
        <taxon>Romanomermis</taxon>
    </lineage>
</organism>
<evidence type="ECO:0000313" key="2">
    <source>
        <dbReference type="WBParaSite" id="nRc.2.0.1.t44372-RA"/>
    </source>
</evidence>
<proteinExistence type="predicted"/>
<sequence>MEFFVILYNGQVLFDGAGACGEKICINFMLEPNIRFMRCGTFGTILPAAMSWLLIQSENKR</sequence>
<protein>
    <submittedName>
        <fullName evidence="2">Uncharacterized protein</fullName>
    </submittedName>
</protein>
<accession>A0A915KZW7</accession>
<name>A0A915KZW7_ROMCU</name>
<dbReference type="WBParaSite" id="nRc.2.0.1.t44372-RA">
    <property type="protein sequence ID" value="nRc.2.0.1.t44372-RA"/>
    <property type="gene ID" value="nRc.2.0.1.g44372"/>
</dbReference>
<keyword evidence="1" id="KW-1185">Reference proteome</keyword>
<reference evidence="2" key="1">
    <citation type="submission" date="2022-11" db="UniProtKB">
        <authorList>
            <consortium name="WormBaseParasite"/>
        </authorList>
    </citation>
    <scope>IDENTIFICATION</scope>
</reference>
<dbReference type="AlphaFoldDB" id="A0A915KZW7"/>